<dbReference type="InterPro" id="IPR000515">
    <property type="entry name" value="MetI-like"/>
</dbReference>
<feature type="transmembrane region" description="Helical" evidence="8">
    <location>
        <begin position="134"/>
        <end position="154"/>
    </location>
</feature>
<dbReference type="Pfam" id="PF00528">
    <property type="entry name" value="BPD_transp_1"/>
    <property type="match status" value="1"/>
</dbReference>
<evidence type="ECO:0000256" key="3">
    <source>
        <dbReference type="ARBA" id="ARBA00022448"/>
    </source>
</evidence>
<dbReference type="PANTHER" id="PTHR43470">
    <property type="entry name" value="PHOSPHATE TRANSPORT SYSTEM PERMEASE PROTEIN PSTA-RELATED"/>
    <property type="match status" value="1"/>
</dbReference>
<dbReference type="GO" id="GO:0005886">
    <property type="term" value="C:plasma membrane"/>
    <property type="evidence" value="ECO:0007669"/>
    <property type="project" value="UniProtKB-SubCell"/>
</dbReference>
<dbReference type="InterPro" id="IPR035906">
    <property type="entry name" value="MetI-like_sf"/>
</dbReference>
<dbReference type="CDD" id="cd06261">
    <property type="entry name" value="TM_PBP2"/>
    <property type="match status" value="1"/>
</dbReference>
<dbReference type="InterPro" id="IPR005672">
    <property type="entry name" value="Phosphate_PstA"/>
</dbReference>
<comment type="subcellular location">
    <subcellularLocation>
        <location evidence="1 8">Cell membrane</location>
        <topology evidence="1 8">Multi-pass membrane protein</topology>
    </subcellularLocation>
</comment>
<dbReference type="SUPFAM" id="SSF161098">
    <property type="entry name" value="MetI-like"/>
    <property type="match status" value="1"/>
</dbReference>
<gene>
    <name evidence="10" type="primary">pstA</name>
    <name evidence="10" type="ORF">AArcSl_2739</name>
</gene>
<dbReference type="PROSITE" id="PS50928">
    <property type="entry name" value="ABC_TM1"/>
    <property type="match status" value="1"/>
</dbReference>
<dbReference type="OrthoDB" id="11402at2157"/>
<dbReference type="Proteomes" id="UP000263012">
    <property type="component" value="Chromosome"/>
</dbReference>
<protein>
    <recommendedName>
        <fullName evidence="8">Phosphate transport system permease protein PstA</fullName>
    </recommendedName>
</protein>
<feature type="transmembrane region" description="Helical" evidence="8">
    <location>
        <begin position="29"/>
        <end position="50"/>
    </location>
</feature>
<feature type="transmembrane region" description="Helical" evidence="8">
    <location>
        <begin position="286"/>
        <end position="308"/>
    </location>
</feature>
<evidence type="ECO:0000256" key="2">
    <source>
        <dbReference type="ARBA" id="ARBA00007069"/>
    </source>
</evidence>
<comment type="similarity">
    <text evidence="2 8">Belongs to the binding-protein-dependent transport system permease family. CysTW subfamily.</text>
</comment>
<proteinExistence type="inferred from homology"/>
<evidence type="ECO:0000256" key="4">
    <source>
        <dbReference type="ARBA" id="ARBA00022475"/>
    </source>
</evidence>
<dbReference type="EMBL" id="CP025066">
    <property type="protein sequence ID" value="AUX10354.1"/>
    <property type="molecule type" value="Genomic_DNA"/>
</dbReference>
<sequence length="315" mass="33366">MSEEPSTEPADPFAGIADDVHRKRLIGQVFVAICLASTLVGIVALVALVADVLYESWGWVTWEFLSYPPSRFVENYLPGGRGAGIYPALIGSILLIVLTAVFTLFLGVGAAIYLEEYAADSWLTSFIEANIANLAGVPSIVYGLLGLALFVRAAGLGSSLLAGALTLTLLILPIVIVSAQEAIRAVPDSQRRAAYGVGATDWEVIRDIVLPASMPGIMTGTILALSRAIGETAPILMVGAATSMFVAPVRDGPLGLPVPDFLGPFAAMPMQIFDWARLPQADFQHVAAAGIVVLLAVLLGMNATAIYIRNRYERQ</sequence>
<keyword evidence="3" id="KW-0813">Transport</keyword>
<dbReference type="GeneID" id="37879096"/>
<name>A0A343TMN2_9EURY</name>
<evidence type="ECO:0000313" key="10">
    <source>
        <dbReference type="EMBL" id="AUX10354.1"/>
    </source>
</evidence>
<dbReference type="PANTHER" id="PTHR43470:SF5">
    <property type="entry name" value="PHOSPHATE TRANSPORT SYSTEM PERMEASE PROTEIN PSTA"/>
    <property type="match status" value="1"/>
</dbReference>
<dbReference type="AlphaFoldDB" id="A0A343TMN2"/>
<evidence type="ECO:0000256" key="8">
    <source>
        <dbReference type="RuleBase" id="RU363043"/>
    </source>
</evidence>
<keyword evidence="5 8" id="KW-0812">Transmembrane</keyword>
<evidence type="ECO:0000256" key="7">
    <source>
        <dbReference type="ARBA" id="ARBA00023136"/>
    </source>
</evidence>
<dbReference type="NCBIfam" id="TIGR00974">
    <property type="entry name" value="3a0107s02c"/>
    <property type="match status" value="1"/>
</dbReference>
<dbReference type="KEGG" id="hdf:AArcSl_2739"/>
<keyword evidence="6 8" id="KW-1133">Transmembrane helix</keyword>
<evidence type="ECO:0000256" key="6">
    <source>
        <dbReference type="ARBA" id="ARBA00022989"/>
    </source>
</evidence>
<feature type="domain" description="ABC transmembrane type-1" evidence="9">
    <location>
        <begin position="89"/>
        <end position="304"/>
    </location>
</feature>
<organism evidence="10 11">
    <name type="scientific">Halalkaliarchaeum desulfuricum</name>
    <dbReference type="NCBI Taxonomy" id="2055893"/>
    <lineage>
        <taxon>Archaea</taxon>
        <taxon>Methanobacteriati</taxon>
        <taxon>Methanobacteriota</taxon>
        <taxon>Stenosarchaea group</taxon>
        <taxon>Halobacteria</taxon>
        <taxon>Halobacteriales</taxon>
        <taxon>Haloferacaceae</taxon>
        <taxon>Halalkaliarchaeum</taxon>
    </lineage>
</organism>
<feature type="transmembrane region" description="Helical" evidence="8">
    <location>
        <begin position="160"/>
        <end position="183"/>
    </location>
</feature>
<reference evidence="11" key="1">
    <citation type="submission" date="2017-11" db="EMBL/GenBank/DDBJ databases">
        <title>Phenotypic and genomic properties of facultatively anaerobic sulfur-reducing natronoarchaea from hypersaline soda lakes.</title>
        <authorList>
            <person name="Sorokin D.Y."/>
            <person name="Kublanov I.V."/>
            <person name="Roman P."/>
            <person name="Sinninghe Damste J.S."/>
            <person name="Golyshin P.N."/>
            <person name="Rojo D."/>
            <person name="Ciordia S."/>
            <person name="Mena M.D.C."/>
            <person name="Ferrer M."/>
            <person name="Messina E."/>
            <person name="Smedile F."/>
            <person name="La Spada G."/>
            <person name="La Cono V."/>
            <person name="Yakimov M.M."/>
        </authorList>
    </citation>
    <scope>NUCLEOTIDE SEQUENCE [LARGE SCALE GENOMIC DNA]</scope>
    <source>
        <strain evidence="11">AArc-Sl</strain>
    </source>
</reference>
<feature type="transmembrane region" description="Helical" evidence="8">
    <location>
        <begin position="228"/>
        <end position="247"/>
    </location>
</feature>
<dbReference type="RefSeq" id="WP_119820477.1">
    <property type="nucleotide sequence ID" value="NZ_CP025066.1"/>
</dbReference>
<keyword evidence="11" id="KW-1185">Reference proteome</keyword>
<evidence type="ECO:0000256" key="1">
    <source>
        <dbReference type="ARBA" id="ARBA00004651"/>
    </source>
</evidence>
<evidence type="ECO:0000259" key="9">
    <source>
        <dbReference type="PROSITE" id="PS50928"/>
    </source>
</evidence>
<evidence type="ECO:0000313" key="11">
    <source>
        <dbReference type="Proteomes" id="UP000263012"/>
    </source>
</evidence>
<dbReference type="GO" id="GO:0035435">
    <property type="term" value="P:phosphate ion transmembrane transport"/>
    <property type="evidence" value="ECO:0007669"/>
    <property type="project" value="InterPro"/>
</dbReference>
<keyword evidence="4 8" id="KW-1003">Cell membrane</keyword>
<feature type="transmembrane region" description="Helical" evidence="8">
    <location>
        <begin position="85"/>
        <end position="114"/>
    </location>
</feature>
<dbReference type="Gene3D" id="1.10.3720.10">
    <property type="entry name" value="MetI-like"/>
    <property type="match status" value="1"/>
</dbReference>
<keyword evidence="7 8" id="KW-0472">Membrane</keyword>
<dbReference type="GO" id="GO:0005315">
    <property type="term" value="F:phosphate transmembrane transporter activity"/>
    <property type="evidence" value="ECO:0007669"/>
    <property type="project" value="InterPro"/>
</dbReference>
<accession>A0A343TMN2</accession>
<evidence type="ECO:0000256" key="5">
    <source>
        <dbReference type="ARBA" id="ARBA00022692"/>
    </source>
</evidence>